<dbReference type="InterPro" id="IPR004839">
    <property type="entry name" value="Aminotransferase_I/II_large"/>
</dbReference>
<dbReference type="FunFam" id="3.40.640.10:FF:000033">
    <property type="entry name" value="Aspartate aminotransferase"/>
    <property type="match status" value="1"/>
</dbReference>
<gene>
    <name evidence="8" type="ORF">PSTEL_07180</name>
</gene>
<dbReference type="HOGENOM" id="CLU_017584_4_3_9"/>
<dbReference type="InterPro" id="IPR015421">
    <property type="entry name" value="PyrdxlP-dep_Trfase_major"/>
</dbReference>
<reference evidence="8 9" key="1">
    <citation type="submission" date="2014-08" db="EMBL/GenBank/DDBJ databases">
        <title>Comparative genomics of the Paenibacillus odorifer group.</title>
        <authorList>
            <person name="den Bakker H.C."/>
            <person name="Tsai Y.-C."/>
            <person name="Martin N."/>
            <person name="Korlach J."/>
            <person name="Wiedmann M."/>
        </authorList>
    </citation>
    <scope>NUCLEOTIDE SEQUENCE [LARGE SCALE GENOMIC DNA]</scope>
    <source>
        <strain evidence="8 9">DSM 14472</strain>
    </source>
</reference>
<dbReference type="STRING" id="169760.PSTEL_07180"/>
<keyword evidence="9" id="KW-1185">Reference proteome</keyword>
<evidence type="ECO:0000256" key="4">
    <source>
        <dbReference type="ARBA" id="ARBA00022679"/>
    </source>
</evidence>
<evidence type="ECO:0000256" key="1">
    <source>
        <dbReference type="ARBA" id="ARBA00001933"/>
    </source>
</evidence>
<organism evidence="8 9">
    <name type="scientific">Paenibacillus stellifer</name>
    <dbReference type="NCBI Taxonomy" id="169760"/>
    <lineage>
        <taxon>Bacteria</taxon>
        <taxon>Bacillati</taxon>
        <taxon>Bacillota</taxon>
        <taxon>Bacilli</taxon>
        <taxon>Bacillales</taxon>
        <taxon>Paenibacillaceae</taxon>
        <taxon>Paenibacillus</taxon>
    </lineage>
</organism>
<comment type="similarity">
    <text evidence="2 6">Belongs to the class-I pyridoxal-phosphate-dependent aminotransferase family.</text>
</comment>
<dbReference type="InterPro" id="IPR015422">
    <property type="entry name" value="PyrdxlP-dep_Trfase_small"/>
</dbReference>
<protein>
    <recommendedName>
        <fullName evidence="6">Aminotransferase</fullName>
        <ecNumber evidence="6">2.6.1.-</ecNumber>
    </recommendedName>
</protein>
<dbReference type="InterPro" id="IPR015424">
    <property type="entry name" value="PyrdxlP-dep_Trfase"/>
</dbReference>
<dbReference type="PROSITE" id="PS00105">
    <property type="entry name" value="AA_TRANSFER_CLASS_1"/>
    <property type="match status" value="1"/>
</dbReference>
<name>A0A089LUP8_9BACL</name>
<sequence>MSVEQLRINPLVRELPPSGIRAFFDQAAKRQDVISLGVGEPDFKVPDHVRDAVFAALSRGESGYTSNRGLPELRRELAGYLASGFGLSYDPEDEIIVTAGSSQGLDLALRTVITPGDEVIIPAPGYVAYAPMVSLCGGKPVPVMTRMEEGFKLTADALRRAITPRTRALVVNYPNNPTGAVMTREDWGPVAEVAKAHDLIIISDEVYAELTYGSRHASVAALPGIRERTIVVSGFSKAFAMTGWRVGYVCSGADLSAPMLKIHQYTAMCAPAPGQIAALQSLRAGLGDKDIRKAAFQRRRDEFIQGLNRIGLPCRLPEGAFYAFPSVAGIGLSAEVFAQRLLREAGVAVVPGTAFGPEGEEHVRCSYAASSETLREALERIARFMDNLNLTREPVMARIPAEIRS</sequence>
<dbReference type="PANTHER" id="PTHR46383">
    <property type="entry name" value="ASPARTATE AMINOTRANSFERASE"/>
    <property type="match status" value="1"/>
</dbReference>
<dbReference type="GO" id="GO:0030170">
    <property type="term" value="F:pyridoxal phosphate binding"/>
    <property type="evidence" value="ECO:0007669"/>
    <property type="project" value="InterPro"/>
</dbReference>
<dbReference type="RefSeq" id="WP_038694387.1">
    <property type="nucleotide sequence ID" value="NZ_CP009286.1"/>
</dbReference>
<dbReference type="Gene3D" id="3.40.640.10">
    <property type="entry name" value="Type I PLP-dependent aspartate aminotransferase-like (Major domain)"/>
    <property type="match status" value="1"/>
</dbReference>
<dbReference type="SUPFAM" id="SSF53383">
    <property type="entry name" value="PLP-dependent transferases"/>
    <property type="match status" value="1"/>
</dbReference>
<comment type="cofactor">
    <cofactor evidence="1 6">
        <name>pyridoxal 5'-phosphate</name>
        <dbReference type="ChEBI" id="CHEBI:597326"/>
    </cofactor>
</comment>
<proteinExistence type="inferred from homology"/>
<evidence type="ECO:0000313" key="9">
    <source>
        <dbReference type="Proteomes" id="UP000029507"/>
    </source>
</evidence>
<dbReference type="CDD" id="cd00609">
    <property type="entry name" value="AAT_like"/>
    <property type="match status" value="1"/>
</dbReference>
<dbReference type="OrthoDB" id="9813612at2"/>
<dbReference type="InterPro" id="IPR004838">
    <property type="entry name" value="NHTrfase_class1_PyrdxlP-BS"/>
</dbReference>
<evidence type="ECO:0000313" key="8">
    <source>
        <dbReference type="EMBL" id="AIQ62918.1"/>
    </source>
</evidence>
<evidence type="ECO:0000256" key="6">
    <source>
        <dbReference type="RuleBase" id="RU000481"/>
    </source>
</evidence>
<evidence type="ECO:0000256" key="2">
    <source>
        <dbReference type="ARBA" id="ARBA00007441"/>
    </source>
</evidence>
<keyword evidence="5" id="KW-0663">Pyridoxal phosphate</keyword>
<keyword evidence="3 6" id="KW-0032">Aminotransferase</keyword>
<evidence type="ECO:0000256" key="5">
    <source>
        <dbReference type="ARBA" id="ARBA00022898"/>
    </source>
</evidence>
<dbReference type="EMBL" id="CP009286">
    <property type="protein sequence ID" value="AIQ62918.1"/>
    <property type="molecule type" value="Genomic_DNA"/>
</dbReference>
<accession>A0A089LUP8</accession>
<dbReference type="GO" id="GO:0008483">
    <property type="term" value="F:transaminase activity"/>
    <property type="evidence" value="ECO:0007669"/>
    <property type="project" value="UniProtKB-KW"/>
</dbReference>
<keyword evidence="4 6" id="KW-0808">Transferase</keyword>
<feature type="domain" description="Aminotransferase class I/classII large" evidence="7">
    <location>
        <begin position="32"/>
        <end position="381"/>
    </location>
</feature>
<dbReference type="KEGG" id="pste:PSTEL_07180"/>
<dbReference type="InterPro" id="IPR050596">
    <property type="entry name" value="AspAT/PAT-like"/>
</dbReference>
<dbReference type="Gene3D" id="3.90.1150.10">
    <property type="entry name" value="Aspartate Aminotransferase, domain 1"/>
    <property type="match status" value="1"/>
</dbReference>
<evidence type="ECO:0000256" key="3">
    <source>
        <dbReference type="ARBA" id="ARBA00022576"/>
    </source>
</evidence>
<evidence type="ECO:0000259" key="7">
    <source>
        <dbReference type="Pfam" id="PF00155"/>
    </source>
</evidence>
<dbReference type="PANTHER" id="PTHR46383:SF3">
    <property type="entry name" value="ASPARTATE AMINOTRANSFERASE-RELATED"/>
    <property type="match status" value="1"/>
</dbReference>
<dbReference type="Pfam" id="PF00155">
    <property type="entry name" value="Aminotran_1_2"/>
    <property type="match status" value="1"/>
</dbReference>
<dbReference type="GO" id="GO:0006520">
    <property type="term" value="P:amino acid metabolic process"/>
    <property type="evidence" value="ECO:0007669"/>
    <property type="project" value="InterPro"/>
</dbReference>
<dbReference type="Proteomes" id="UP000029507">
    <property type="component" value="Chromosome"/>
</dbReference>
<dbReference type="AlphaFoldDB" id="A0A089LUP8"/>
<dbReference type="EC" id="2.6.1.-" evidence="6"/>